<dbReference type="Gene3D" id="3.90.650.10">
    <property type="entry name" value="PurM-like C-terminal domain"/>
    <property type="match status" value="1"/>
</dbReference>
<dbReference type="HAMAP" id="MF_00625">
    <property type="entry name" value="SelD"/>
    <property type="match status" value="1"/>
</dbReference>
<comment type="cofactor">
    <cofactor evidence="9">
        <name>Mg(2+)</name>
        <dbReference type="ChEBI" id="CHEBI:18420"/>
    </cofactor>
    <text evidence="9">Binds 1 Mg(2+) ion per monomer.</text>
</comment>
<dbReference type="EMBL" id="JACNIG010000155">
    <property type="protein sequence ID" value="MBC8431569.1"/>
    <property type="molecule type" value="Genomic_DNA"/>
</dbReference>
<evidence type="ECO:0000256" key="8">
    <source>
        <dbReference type="ARBA" id="ARBA00023266"/>
    </source>
</evidence>
<evidence type="ECO:0000313" key="13">
    <source>
        <dbReference type="Proteomes" id="UP000605201"/>
    </source>
</evidence>
<dbReference type="PANTHER" id="PTHR10256:SF0">
    <property type="entry name" value="INACTIVE SELENIDE, WATER DIKINASE-LIKE PROTEIN-RELATED"/>
    <property type="match status" value="1"/>
</dbReference>
<dbReference type="EC" id="2.7.9.3" evidence="9"/>
<comment type="caution">
    <text evidence="12">The sequence shown here is derived from an EMBL/GenBank/DDBJ whole genome shotgun (WGS) entry which is preliminary data.</text>
</comment>
<dbReference type="GO" id="GO:0016260">
    <property type="term" value="P:selenocysteine biosynthetic process"/>
    <property type="evidence" value="ECO:0007669"/>
    <property type="project" value="InterPro"/>
</dbReference>
<dbReference type="NCBIfam" id="TIGR00476">
    <property type="entry name" value="selD"/>
    <property type="match status" value="1"/>
</dbReference>
<evidence type="ECO:0000256" key="2">
    <source>
        <dbReference type="ARBA" id="ARBA00022679"/>
    </source>
</evidence>
<evidence type="ECO:0000256" key="9">
    <source>
        <dbReference type="HAMAP-Rule" id="MF_00625"/>
    </source>
</evidence>
<dbReference type="PANTHER" id="PTHR10256">
    <property type="entry name" value="SELENIDE, WATER DIKINASE"/>
    <property type="match status" value="1"/>
</dbReference>
<feature type="binding site" evidence="9">
    <location>
        <position position="206"/>
    </location>
    <ligand>
        <name>Mg(2+)</name>
        <dbReference type="ChEBI" id="CHEBI:18420"/>
    </ligand>
</feature>
<proteinExistence type="inferred from homology"/>
<dbReference type="Pfam" id="PF00586">
    <property type="entry name" value="AIRS"/>
    <property type="match status" value="1"/>
</dbReference>
<keyword evidence="2 9" id="KW-0808">Transferase</keyword>
<dbReference type="SUPFAM" id="SSF56042">
    <property type="entry name" value="PurM C-terminal domain-like"/>
    <property type="match status" value="1"/>
</dbReference>
<accession>A0A8J6TK15</accession>
<reference evidence="12 13" key="1">
    <citation type="submission" date="2020-08" db="EMBL/GenBank/DDBJ databases">
        <title>Bridging the membrane lipid divide: bacteria of the FCB group superphylum have the potential to synthesize archaeal ether lipids.</title>
        <authorList>
            <person name="Villanueva L."/>
            <person name="Von Meijenfeldt F.A.B."/>
            <person name="Westbye A.B."/>
            <person name="Yadav S."/>
            <person name="Hopmans E.C."/>
            <person name="Dutilh B.E."/>
            <person name="Sinninghe Damste J.S."/>
        </authorList>
    </citation>
    <scope>NUCLEOTIDE SEQUENCE [LARGE SCALE GENOMIC DNA]</scope>
    <source>
        <strain evidence="12">NIOZ-UU17</strain>
    </source>
</reference>
<comment type="subunit">
    <text evidence="9">Homodimer.</text>
</comment>
<feature type="binding site" evidence="9">
    <location>
        <position position="30"/>
    </location>
    <ligand>
        <name>Mg(2+)</name>
        <dbReference type="ChEBI" id="CHEBI:18420"/>
    </ligand>
</feature>
<keyword evidence="6 9" id="KW-0067">ATP-binding</keyword>
<feature type="binding site" description="in other chain" evidence="9">
    <location>
        <position position="47"/>
    </location>
    <ligand>
        <name>ATP</name>
        <dbReference type="ChEBI" id="CHEBI:30616"/>
        <note>ligand shared between dimeric partners</note>
    </ligand>
</feature>
<dbReference type="Gene3D" id="3.30.1330.10">
    <property type="entry name" value="PurM-like, N-terminal domain"/>
    <property type="match status" value="1"/>
</dbReference>
<dbReference type="Proteomes" id="UP000605201">
    <property type="component" value="Unassembled WGS sequence"/>
</dbReference>
<dbReference type="FunFam" id="3.30.1330.10:FF:000003">
    <property type="entry name" value="Selenide, water dikinase"/>
    <property type="match status" value="1"/>
</dbReference>
<keyword evidence="7 9" id="KW-0460">Magnesium</keyword>
<dbReference type="SUPFAM" id="SSF55326">
    <property type="entry name" value="PurM N-terminal domain-like"/>
    <property type="match status" value="1"/>
</dbReference>
<dbReference type="InterPro" id="IPR016188">
    <property type="entry name" value="PurM-like_N"/>
</dbReference>
<evidence type="ECO:0000256" key="6">
    <source>
        <dbReference type="ARBA" id="ARBA00022840"/>
    </source>
</evidence>
<dbReference type="Pfam" id="PF02769">
    <property type="entry name" value="AIRS_C"/>
    <property type="match status" value="1"/>
</dbReference>
<feature type="binding site" evidence="9">
    <location>
        <position position="70"/>
    </location>
    <ligand>
        <name>Mg(2+)</name>
        <dbReference type="ChEBI" id="CHEBI:18420"/>
    </ligand>
</feature>
<dbReference type="AlphaFoldDB" id="A0A8J6TK15"/>
<dbReference type="PIRSF" id="PIRSF036407">
    <property type="entry name" value="Selenphspht_syn"/>
    <property type="match status" value="1"/>
</dbReference>
<evidence type="ECO:0000313" key="12">
    <source>
        <dbReference type="EMBL" id="MBC8431569.1"/>
    </source>
</evidence>
<comment type="function">
    <text evidence="9">Synthesizes selenophosphate from selenide and ATP.</text>
</comment>
<gene>
    <name evidence="9 12" type="primary">selD</name>
    <name evidence="12" type="ORF">H8D96_06580</name>
</gene>
<dbReference type="InterPro" id="IPR023061">
    <property type="entry name" value="SelD_I"/>
</dbReference>
<comment type="similarity">
    <text evidence="1 9">Belongs to the selenophosphate synthase 1 family. Class I subfamily.</text>
</comment>
<dbReference type="InterPro" id="IPR004536">
    <property type="entry name" value="SPS/SelD"/>
</dbReference>
<feature type="domain" description="PurM-like N-terminal" evidence="10">
    <location>
        <begin position="28"/>
        <end position="136"/>
    </location>
</feature>
<comment type="caution">
    <text evidence="9">Lacks conserved residue(s) required for the propagation of feature annotation.</text>
</comment>
<dbReference type="InterPro" id="IPR036921">
    <property type="entry name" value="PurM-like_N_sf"/>
</dbReference>
<dbReference type="GO" id="GO:0000287">
    <property type="term" value="F:magnesium ion binding"/>
    <property type="evidence" value="ECO:0007669"/>
    <property type="project" value="UniProtKB-UniRule"/>
</dbReference>
<keyword evidence="8 9" id="KW-0711">Selenium</keyword>
<evidence type="ECO:0000256" key="1">
    <source>
        <dbReference type="ARBA" id="ARBA00008026"/>
    </source>
</evidence>
<dbReference type="NCBIfam" id="NF002098">
    <property type="entry name" value="PRK00943.1"/>
    <property type="match status" value="1"/>
</dbReference>
<dbReference type="GO" id="GO:0004756">
    <property type="term" value="F:selenide, water dikinase activity"/>
    <property type="evidence" value="ECO:0007669"/>
    <property type="project" value="UniProtKB-UniRule"/>
</dbReference>
<feature type="binding site" evidence="9">
    <location>
        <begin position="118"/>
        <end position="120"/>
    </location>
    <ligand>
        <name>ATP</name>
        <dbReference type="ChEBI" id="CHEBI:30616"/>
        <note>ligand shared between dimeric partners</note>
    </ligand>
</feature>
<dbReference type="CDD" id="cd02195">
    <property type="entry name" value="SelD"/>
    <property type="match status" value="1"/>
</dbReference>
<evidence type="ECO:0000256" key="3">
    <source>
        <dbReference type="ARBA" id="ARBA00022723"/>
    </source>
</evidence>
<feature type="binding site" description="in other chain" evidence="9">
    <location>
        <position position="70"/>
    </location>
    <ligand>
        <name>ATP</name>
        <dbReference type="ChEBI" id="CHEBI:30616"/>
        <note>ligand shared between dimeric partners</note>
    </ligand>
</feature>
<feature type="binding site" description="in other chain" evidence="9">
    <location>
        <begin position="27"/>
        <end position="29"/>
    </location>
    <ligand>
        <name>ATP</name>
        <dbReference type="ChEBI" id="CHEBI:30616"/>
        <note>ligand shared between dimeric partners</note>
    </ligand>
</feature>
<evidence type="ECO:0000259" key="10">
    <source>
        <dbReference type="Pfam" id="PF00586"/>
    </source>
</evidence>
<evidence type="ECO:0000256" key="4">
    <source>
        <dbReference type="ARBA" id="ARBA00022741"/>
    </source>
</evidence>
<dbReference type="GO" id="GO:0005524">
    <property type="term" value="F:ATP binding"/>
    <property type="evidence" value="ECO:0007669"/>
    <property type="project" value="UniProtKB-UniRule"/>
</dbReference>
<evidence type="ECO:0000259" key="11">
    <source>
        <dbReference type="Pfam" id="PF02769"/>
    </source>
</evidence>
<dbReference type="GO" id="GO:0005737">
    <property type="term" value="C:cytoplasm"/>
    <property type="evidence" value="ECO:0007669"/>
    <property type="project" value="TreeGrafter"/>
</dbReference>
<dbReference type="InterPro" id="IPR036676">
    <property type="entry name" value="PurM-like_C_sf"/>
</dbReference>
<sequence>MDPVGLGELLAKLPKNHDPNLLVGIETGDDAGIYRLSDEIAIVTTADFITPPVNDPYLYGQIGAANAISDVYAMGGRPLTCLNLVAFPSKKLAPEVLHEIVAGALSKITEAGAVLAGGHSIEDDEPKFGLAVTGVVHPQKYWTNSGAKAGDVLILTKPIGSGVIFNANLKKWVSTSAMDECLATITALNKTAAEIMQGFKVHAVTDITGFGLAGHAFEMAVGSDVRLEISMDEIPIMREALAMYKKGMNTGMNASNRRLVVKHMRFEKDLPAWHQEIVYDPQTSGGLLVSVPASGSENMLEALINAGVDQARIIGHVTEREDKICLVFK</sequence>
<organism evidence="12 13">
    <name type="scientific">Candidatus Desulfatibia vada</name>
    <dbReference type="NCBI Taxonomy" id="2841696"/>
    <lineage>
        <taxon>Bacteria</taxon>
        <taxon>Pseudomonadati</taxon>
        <taxon>Thermodesulfobacteriota</taxon>
        <taxon>Desulfobacteria</taxon>
        <taxon>Desulfobacterales</taxon>
        <taxon>Desulfobacterales incertae sedis</taxon>
        <taxon>Candidatus Desulfatibia</taxon>
    </lineage>
</organism>
<comment type="catalytic activity">
    <reaction evidence="9">
        <text>hydrogenselenide + ATP + H2O = selenophosphate + AMP + phosphate + 2 H(+)</text>
        <dbReference type="Rhea" id="RHEA:18737"/>
        <dbReference type="ChEBI" id="CHEBI:15377"/>
        <dbReference type="ChEBI" id="CHEBI:15378"/>
        <dbReference type="ChEBI" id="CHEBI:16144"/>
        <dbReference type="ChEBI" id="CHEBI:29317"/>
        <dbReference type="ChEBI" id="CHEBI:30616"/>
        <dbReference type="ChEBI" id="CHEBI:43474"/>
        <dbReference type="ChEBI" id="CHEBI:456215"/>
        <dbReference type="EC" id="2.7.9.3"/>
    </reaction>
</comment>
<evidence type="ECO:0000256" key="7">
    <source>
        <dbReference type="ARBA" id="ARBA00022842"/>
    </source>
</evidence>
<evidence type="ECO:0000256" key="5">
    <source>
        <dbReference type="ARBA" id="ARBA00022777"/>
    </source>
</evidence>
<protein>
    <recommendedName>
        <fullName evidence="9">Selenide, water dikinase</fullName>
        <ecNumber evidence="9">2.7.9.3</ecNumber>
    </recommendedName>
    <alternativeName>
        <fullName evidence="9">Selenium donor protein</fullName>
    </alternativeName>
    <alternativeName>
        <fullName evidence="9">Selenophosphate synthase</fullName>
    </alternativeName>
</protein>
<feature type="domain" description="PurM-like C-terminal" evidence="11">
    <location>
        <begin position="148"/>
        <end position="322"/>
    </location>
</feature>
<name>A0A8J6TK15_9BACT</name>
<keyword evidence="5 9" id="KW-0418">Kinase</keyword>
<keyword evidence="4 9" id="KW-0547">Nucleotide-binding</keyword>
<keyword evidence="3 9" id="KW-0479">Metal-binding</keyword>
<dbReference type="InterPro" id="IPR010918">
    <property type="entry name" value="PurM-like_C_dom"/>
</dbReference>